<feature type="domain" description="Bacterial Ig-like" evidence="3">
    <location>
        <begin position="721"/>
        <end position="806"/>
    </location>
</feature>
<dbReference type="Pfam" id="PF18887">
    <property type="entry name" value="MBG_3"/>
    <property type="match status" value="1"/>
</dbReference>
<organism evidence="5 6">
    <name type="scientific">Alloalcanivorax gelatiniphagus</name>
    <dbReference type="NCBI Taxonomy" id="1194167"/>
    <lineage>
        <taxon>Bacteria</taxon>
        <taxon>Pseudomonadati</taxon>
        <taxon>Pseudomonadota</taxon>
        <taxon>Gammaproteobacteria</taxon>
        <taxon>Oceanospirillales</taxon>
        <taxon>Alcanivoracaceae</taxon>
        <taxon>Alloalcanivorax</taxon>
    </lineage>
</organism>
<dbReference type="Gene3D" id="2.40.160.20">
    <property type="match status" value="1"/>
</dbReference>
<dbReference type="InterPro" id="IPR011250">
    <property type="entry name" value="OMP/PagP_B-barrel"/>
</dbReference>
<dbReference type="Pfam" id="PF01345">
    <property type="entry name" value="DUF11"/>
    <property type="match status" value="1"/>
</dbReference>
<proteinExistence type="predicted"/>
<dbReference type="InterPro" id="IPR013783">
    <property type="entry name" value="Ig-like_fold"/>
</dbReference>
<reference evidence="5 6" key="1">
    <citation type="submission" date="2019-05" db="EMBL/GenBank/DDBJ databases">
        <title>Genome of Alcanivorax gelatiniphagus, an oil degrading marine bacteria.</title>
        <authorList>
            <person name="Kwon K.K."/>
        </authorList>
    </citation>
    <scope>NUCLEOTIDE SEQUENCE [LARGE SCALE GENOMIC DNA]</scope>
    <source>
        <strain evidence="5 6">MEBiC 08158</strain>
    </source>
</reference>
<name>A0ABY2XMV5_9GAMM</name>
<dbReference type="SUPFAM" id="SSF49373">
    <property type="entry name" value="Invasin/intimin cell-adhesion fragments"/>
    <property type="match status" value="2"/>
</dbReference>
<feature type="domain" description="GH29D-like beta-sandwich" evidence="2">
    <location>
        <begin position="2006"/>
        <end position="2074"/>
    </location>
</feature>
<dbReference type="InterPro" id="IPR043772">
    <property type="entry name" value="MBG_3"/>
</dbReference>
<dbReference type="Proteomes" id="UP000739180">
    <property type="component" value="Unassembled WGS sequence"/>
</dbReference>
<dbReference type="Pfam" id="PF16640">
    <property type="entry name" value="Big_3_5"/>
    <property type="match status" value="1"/>
</dbReference>
<evidence type="ECO:0000259" key="3">
    <source>
        <dbReference type="Pfam" id="PF16640"/>
    </source>
</evidence>
<dbReference type="RefSeq" id="WP_138772137.1">
    <property type="nucleotide sequence ID" value="NZ_VCQT01000027.1"/>
</dbReference>
<evidence type="ECO:0000259" key="4">
    <source>
        <dbReference type="Pfam" id="PF18887"/>
    </source>
</evidence>
<evidence type="ECO:0000259" key="2">
    <source>
        <dbReference type="Pfam" id="PF13290"/>
    </source>
</evidence>
<evidence type="ECO:0000259" key="1">
    <source>
        <dbReference type="Pfam" id="PF01345"/>
    </source>
</evidence>
<dbReference type="InterPro" id="IPR059226">
    <property type="entry name" value="Choice_anch_Q_dom"/>
</dbReference>
<dbReference type="SUPFAM" id="SSF56925">
    <property type="entry name" value="OMPA-like"/>
    <property type="match status" value="1"/>
</dbReference>
<dbReference type="Gene3D" id="2.60.40.1080">
    <property type="match status" value="2"/>
</dbReference>
<dbReference type="InterPro" id="IPR001434">
    <property type="entry name" value="OmcB-like_DUF11"/>
</dbReference>
<evidence type="ECO:0000313" key="5">
    <source>
        <dbReference type="EMBL" id="TMW13033.1"/>
    </source>
</evidence>
<keyword evidence="6" id="KW-1185">Reference proteome</keyword>
<dbReference type="EMBL" id="VCQT01000027">
    <property type="protein sequence ID" value="TMW13033.1"/>
    <property type="molecule type" value="Genomic_DNA"/>
</dbReference>
<sequence length="2312" mass="231017">MKDNKGTAPGHRAAGRLGRTLLALGLLGLTSLAQALTLTVNSNADAAGGDCQGGGTCTLRQAVTEANAIPEGSEALVTIAIPAGTYTLGDTLLIERAMTLVGGGGDPEADPTATILQAGTTAGDAANGQLFRINPSYSNAFDTRFAALWLRHGYNNGHGYGGALDWDGSEGFSGNGAGTLTLYNTLFTDNVVNDPAGTGGAVSAFYGAEVRVERSAFRDNRVEYNGTPVGDSGALSVAYTGTVTLDRVDIDGNRAGSAGGAGLYQIGTRAEIIASTLAGNEAATGPGGGLVIADLDGEAELINSTFSGNRAATNGGGLELAPASGASGLRLVHVTVTGNTTGDDIGNGQGGGLNMANDNAPVTLYNTLVAGNLLGNDDASDVGGDLDGDSAHNLIGTGGAGGLTDGVQGNLVGVAEPGLGDLADNNGFTRTVALANGSPALDAGDASLPGANLATDQRGWRRSSAAASANPQAIPDIGAYEAHPTLSAIADNEILGLPEGAPTRELDFYVGDADHIPLLGLTVSADDTTLLPASGLTLSGSGNARTLSLTPAAGQYGTTTVTVTATGYDDNGGVQESQQSQETFQFRVIPPPELTLTKTHSGNFRQGQSGATYTLTVGNRGPGATLGTTVTLADTLPAGLSATALSGTGWNCTLATVSCTRDDVLASGASYSPVTLTVDVASDAAASLTNQAAVSGGGDGDGASATDPTKVLVATTTSLATGGSSAYGQTINLVATVSPDSASGDVTFERANGSGWDTLGSATLNSGTAVYSIPDGYGVGSYTFRARYPGDDDHYQSGPTSTGHTVTKADQTLTFSPPSKVTFGDSAFTLSASSDAGLTPSFASSDSDVIAVSGTTATIVGAGSVTLTASQAGNGNYNAATPVSRTVTVDPRPATLTITGTSRTYDGSAKAVTVTTAPAGLPVTVTYDGAAAAPTDAGDYAVHAATDNPNYAGSANATLTIAKASQTLTFPALAKRTVGDAPFALGGSASSGLTVSYASSNPAVVTVSGGTATLVGAGSATVTASQAGNANYQAATDVARTLVVEKASQTITFPAPAQRTVGDAGFNLNASVDSGLTLSYASATPAVATVDSAGNVTLVGAGSTELTVSQAGNDDYQPASISHTLTINKQDQALTFDAIADQDYPGSPIQVPLVASSDRSLPITFRVDSGPASVAGDTLTVNGTGTITVVAEQAGNDDVAATSASRSFQSSAAGDAAWTVGTCADGGEPDSLRAILEQAVDGNTVRFQAGLDCSGTDAIRVADTGTLVIDQALDLDGQGARIEISGESRVGVLAVAGTAGPVRVAGLTLRDGNAAFGAGLNAENLAGTLTLEALSLIDNRASNRGGALNLALTGAGAELTNLTLAGNSADGQGGALAVTADSALTVTASHLSVTGNSAPLGALADLQGPVTLALRNSVMAGGADITTAALPADPTGLPTVAVDHSLVEGGYPAGTAIIDAAPLWSRLGDLYALLPGSPAIGAGDTGQCAAVDQRGVTRSGRCDAGAWQSRGFTLALAGGTDQKALVDADFDAPLAITVTSASAEPVVGGQVTFTGPVSGAGIDGGPLTVAIGAAGAASTSVTANGVVGTYSVGADTAGAASPVTFNLENQPIGTDLALTAATPATVNTDFDLTATLTADAALPSGAVDFQIEENGAWSDLGSRALAGDTAVYTVSGGLAAGGYRFRARFPGNATHTASDWAEASAVVYPPLAVDDGGGAPLPAGDARTLTIQGGEGSDYQVDVRAPGGGLSSLTPTCSGGTCTVRFQAPDTGAFAGTYQVTVIDRETGWQQVLDIVVPLSVSADRTRLLSLDPNRHATAVSVTGAGAGATVTLSPDATAQGAGIQADGPASAAADAANGNPAVFTLTAPDALSVALPVTVTAASPGLADGTLTLRAEPATVYQGVVRDLMGIILPDAQVVLLNETLARALPPPLEDEHGERYRAEADDDGHFVLYAPPQASGTRHWLEVTAPGYVATRQEAADCALSPCGLTLTAAEDVATPRFTPPAGAYPGGVTVTLETTSAGATLRYTLDGTTPTPSYGTEVPNGTRLSLEADTTIKVIGYQAGLNPSEVASARYTITAVTVDSGGGGAGGLGWLLLAPLLLWRSSGGRRAAALALAVLMLAPPLARADGLFLGAELGQAHSRVANGDINDRLALRGQRGEARVSDRRRGAGRLYAGYQWGQGWEAQLGYTDLGELSVAYDDTGPVSAAALAAATPVAGQGLEASAGHRWALDEAWSLSARLGLIHWRTELEVAGDERTRWGTGLVFGAALERRLTDHWDAYLAWTRYRLEGEDTDLPALGLRYRFDAL</sequence>
<dbReference type="InterPro" id="IPR011050">
    <property type="entry name" value="Pectin_lyase_fold/virulence"/>
</dbReference>
<gene>
    <name evidence="5" type="ORF">FGS76_08180</name>
</gene>
<dbReference type="SUPFAM" id="SSF51126">
    <property type="entry name" value="Pectin lyase-like"/>
    <property type="match status" value="2"/>
</dbReference>
<dbReference type="Pfam" id="PF13290">
    <property type="entry name" value="CHB_HEX_C_1"/>
    <property type="match status" value="1"/>
</dbReference>
<dbReference type="InterPro" id="IPR032109">
    <property type="entry name" value="Big_3_5"/>
</dbReference>
<accession>A0ABY2XMV5</accession>
<feature type="domain" description="MBG" evidence="4">
    <location>
        <begin position="894"/>
        <end position="965"/>
    </location>
</feature>
<evidence type="ECO:0008006" key="7">
    <source>
        <dbReference type="Google" id="ProtNLM"/>
    </source>
</evidence>
<dbReference type="Gene3D" id="2.60.40.10">
    <property type="entry name" value="Immunoglobulins"/>
    <property type="match status" value="3"/>
</dbReference>
<dbReference type="InterPro" id="IPR059177">
    <property type="entry name" value="GH29D-like_dom"/>
</dbReference>
<protein>
    <recommendedName>
        <fullName evidence="7">DUF11 domain-containing protein</fullName>
    </recommendedName>
</protein>
<dbReference type="InterPro" id="IPR008964">
    <property type="entry name" value="Invasin/intimin_cell_adhesion"/>
</dbReference>
<evidence type="ECO:0000313" key="6">
    <source>
        <dbReference type="Proteomes" id="UP000739180"/>
    </source>
</evidence>
<feature type="domain" description="DUF11" evidence="1">
    <location>
        <begin position="594"/>
        <end position="701"/>
    </location>
</feature>
<dbReference type="NCBIfam" id="NF041518">
    <property type="entry name" value="choice_anch_Q"/>
    <property type="match status" value="2"/>
</dbReference>
<comment type="caution">
    <text evidence="5">The sequence shown here is derived from an EMBL/GenBank/DDBJ whole genome shotgun (WGS) entry which is preliminary data.</text>
</comment>